<name>A0ABD2A3M0_VESSQ</name>
<proteinExistence type="predicted"/>
<dbReference type="Proteomes" id="UP001607302">
    <property type="component" value="Unassembled WGS sequence"/>
</dbReference>
<accession>A0ABD2A3M0</accession>
<protein>
    <submittedName>
        <fullName evidence="1">Uncharacterized protein</fullName>
    </submittedName>
</protein>
<sequence length="67" mass="7512">MVALIHMNIKIKLEARKSESIPTNYNSNIINASQGLLKYYSYNKSVLHISETAILCPIFCNIPDLSA</sequence>
<comment type="caution">
    <text evidence="1">The sequence shown here is derived from an EMBL/GenBank/DDBJ whole genome shotgun (WGS) entry which is preliminary data.</text>
</comment>
<evidence type="ECO:0000313" key="2">
    <source>
        <dbReference type="Proteomes" id="UP001607302"/>
    </source>
</evidence>
<dbReference type="EMBL" id="JAUDFV010000155">
    <property type="protein sequence ID" value="KAL2715208.1"/>
    <property type="molecule type" value="Genomic_DNA"/>
</dbReference>
<evidence type="ECO:0000313" key="1">
    <source>
        <dbReference type="EMBL" id="KAL2715208.1"/>
    </source>
</evidence>
<gene>
    <name evidence="1" type="ORF">V1478_014906</name>
</gene>
<organism evidence="1 2">
    <name type="scientific">Vespula squamosa</name>
    <name type="common">Southern yellow jacket</name>
    <name type="synonym">Wasp</name>
    <dbReference type="NCBI Taxonomy" id="30214"/>
    <lineage>
        <taxon>Eukaryota</taxon>
        <taxon>Metazoa</taxon>
        <taxon>Ecdysozoa</taxon>
        <taxon>Arthropoda</taxon>
        <taxon>Hexapoda</taxon>
        <taxon>Insecta</taxon>
        <taxon>Pterygota</taxon>
        <taxon>Neoptera</taxon>
        <taxon>Endopterygota</taxon>
        <taxon>Hymenoptera</taxon>
        <taxon>Apocrita</taxon>
        <taxon>Aculeata</taxon>
        <taxon>Vespoidea</taxon>
        <taxon>Vespidae</taxon>
        <taxon>Vespinae</taxon>
        <taxon>Vespula</taxon>
    </lineage>
</organism>
<reference evidence="1 2" key="1">
    <citation type="journal article" date="2024" name="Ann. Entomol. Soc. Am.">
        <title>Genomic analyses of the southern and eastern yellowjacket wasps (Hymenoptera: Vespidae) reveal evolutionary signatures of social life.</title>
        <authorList>
            <person name="Catto M.A."/>
            <person name="Caine P.B."/>
            <person name="Orr S.E."/>
            <person name="Hunt B.G."/>
            <person name="Goodisman M.A.D."/>
        </authorList>
    </citation>
    <scope>NUCLEOTIDE SEQUENCE [LARGE SCALE GENOMIC DNA]</scope>
    <source>
        <strain evidence="1">233</strain>
        <tissue evidence="1">Head and thorax</tissue>
    </source>
</reference>
<dbReference type="AlphaFoldDB" id="A0ABD2A3M0"/>
<keyword evidence="2" id="KW-1185">Reference proteome</keyword>